<reference evidence="2 3" key="1">
    <citation type="submission" date="2012-02" db="EMBL/GenBank/DDBJ databases">
        <title>The Genome Sequence of Bacteroides finegoldii CL09T03C10.</title>
        <authorList>
            <consortium name="The Broad Institute Genome Sequencing Platform"/>
            <person name="Earl A."/>
            <person name="Ward D."/>
            <person name="Feldgarden M."/>
            <person name="Gevers D."/>
            <person name="Zitomersky N.L."/>
            <person name="Coyne M.J."/>
            <person name="Comstock L.E."/>
            <person name="Young S.K."/>
            <person name="Zeng Q."/>
            <person name="Gargeya S."/>
            <person name="Fitzgerald M."/>
            <person name="Haas B."/>
            <person name="Abouelleil A."/>
            <person name="Alvarado L."/>
            <person name="Arachchi H.M."/>
            <person name="Berlin A."/>
            <person name="Chapman S.B."/>
            <person name="Gearin G."/>
            <person name="Goldberg J."/>
            <person name="Griggs A."/>
            <person name="Gujja S."/>
            <person name="Hansen M."/>
            <person name="Heiman D."/>
            <person name="Howarth C."/>
            <person name="Larimer J."/>
            <person name="Lui A."/>
            <person name="MacDonald P.J.P."/>
            <person name="McCowen C."/>
            <person name="Montmayeur A."/>
            <person name="Murphy C."/>
            <person name="Neiman D."/>
            <person name="Pearson M."/>
            <person name="Priest M."/>
            <person name="Roberts A."/>
            <person name="Saif S."/>
            <person name="Shea T."/>
            <person name="Sisk P."/>
            <person name="Stolte C."/>
            <person name="Sykes S."/>
            <person name="Wortman J."/>
            <person name="Nusbaum C."/>
            <person name="Birren B."/>
        </authorList>
    </citation>
    <scope>NUCLEOTIDE SEQUENCE [LARGE SCALE GENOMIC DNA]</scope>
    <source>
        <strain evidence="2 3">CL09T03C10</strain>
    </source>
</reference>
<organism evidence="2 3">
    <name type="scientific">Bacteroides finegoldii CL09T03C10</name>
    <dbReference type="NCBI Taxonomy" id="997888"/>
    <lineage>
        <taxon>Bacteria</taxon>
        <taxon>Pseudomonadati</taxon>
        <taxon>Bacteroidota</taxon>
        <taxon>Bacteroidia</taxon>
        <taxon>Bacteroidales</taxon>
        <taxon>Bacteroidaceae</taxon>
        <taxon>Bacteroides</taxon>
    </lineage>
</organism>
<accession>K5BSW2</accession>
<name>K5BSW2_9BACE</name>
<gene>
    <name evidence="2" type="ORF">HMPREF1057_02347</name>
</gene>
<dbReference type="Proteomes" id="UP000007995">
    <property type="component" value="Unassembled WGS sequence"/>
</dbReference>
<sequence>MSHKRVSFFLSENREKRHLFTFATFFPISGEPSKKRKSNPKSNPKLIEVVTLNSNRNSNPKPQITTRKGIKKGSHKPPNQHSKK</sequence>
<feature type="compositionally biased region" description="Polar residues" evidence="1">
    <location>
        <begin position="51"/>
        <end position="66"/>
    </location>
</feature>
<evidence type="ECO:0000313" key="2">
    <source>
        <dbReference type="EMBL" id="EKJ90312.1"/>
    </source>
</evidence>
<evidence type="ECO:0000256" key="1">
    <source>
        <dbReference type="SAM" id="MobiDB-lite"/>
    </source>
</evidence>
<comment type="caution">
    <text evidence="2">The sequence shown here is derived from an EMBL/GenBank/DDBJ whole genome shotgun (WGS) entry which is preliminary data.</text>
</comment>
<dbReference type="AlphaFoldDB" id="K5BSW2"/>
<feature type="region of interest" description="Disordered" evidence="1">
    <location>
        <begin position="50"/>
        <end position="84"/>
    </location>
</feature>
<evidence type="ECO:0000313" key="3">
    <source>
        <dbReference type="Proteomes" id="UP000007995"/>
    </source>
</evidence>
<proteinExistence type="predicted"/>
<dbReference type="HOGENOM" id="CLU_2520661_0_0_10"/>
<protein>
    <submittedName>
        <fullName evidence="2">Uncharacterized protein</fullName>
    </submittedName>
</protein>
<dbReference type="EMBL" id="AGXW01000009">
    <property type="protein sequence ID" value="EKJ90312.1"/>
    <property type="molecule type" value="Genomic_DNA"/>
</dbReference>